<reference evidence="2 3" key="1">
    <citation type="submission" date="2016-11" db="EMBL/GenBank/DDBJ databases">
        <authorList>
            <person name="Jaros S."/>
            <person name="Januszkiewicz K."/>
            <person name="Wedrychowicz H."/>
        </authorList>
    </citation>
    <scope>NUCLEOTIDE SEQUENCE [LARGE SCALE GENOMIC DNA]</scope>
    <source>
        <strain evidence="2 3">CGMCC 1.7049</strain>
    </source>
</reference>
<feature type="domain" description="MOSC" evidence="1">
    <location>
        <begin position="116"/>
        <end position="263"/>
    </location>
</feature>
<dbReference type="SUPFAM" id="SSF50800">
    <property type="entry name" value="PK beta-barrel domain-like"/>
    <property type="match status" value="1"/>
</dbReference>
<dbReference type="Pfam" id="PF03473">
    <property type="entry name" value="MOSC"/>
    <property type="match status" value="1"/>
</dbReference>
<protein>
    <recommendedName>
        <fullName evidence="1">MOSC domain-containing protein</fullName>
    </recommendedName>
</protein>
<dbReference type="PANTHER" id="PTHR14237">
    <property type="entry name" value="MOLYBDOPTERIN COFACTOR SULFURASE MOSC"/>
    <property type="match status" value="1"/>
</dbReference>
<evidence type="ECO:0000313" key="2">
    <source>
        <dbReference type="EMBL" id="SHH22464.1"/>
    </source>
</evidence>
<proteinExistence type="predicted"/>
<accession>A0A1M5R7Z0</accession>
<dbReference type="STRING" id="490188.SAMN04488068_2954"/>
<dbReference type="Pfam" id="PF03476">
    <property type="entry name" value="MOSC_N"/>
    <property type="match status" value="1"/>
</dbReference>
<name>A0A1M5R7Z0_9GAMM</name>
<organism evidence="2 3">
    <name type="scientific">Hydrocarboniphaga daqingensis</name>
    <dbReference type="NCBI Taxonomy" id="490188"/>
    <lineage>
        <taxon>Bacteria</taxon>
        <taxon>Pseudomonadati</taxon>
        <taxon>Pseudomonadota</taxon>
        <taxon>Gammaproteobacteria</taxon>
        <taxon>Nevskiales</taxon>
        <taxon>Nevskiaceae</taxon>
        <taxon>Hydrocarboniphaga</taxon>
    </lineage>
</organism>
<dbReference type="Proteomes" id="UP000199758">
    <property type="component" value="Unassembled WGS sequence"/>
</dbReference>
<dbReference type="GO" id="GO:0003824">
    <property type="term" value="F:catalytic activity"/>
    <property type="evidence" value="ECO:0007669"/>
    <property type="project" value="InterPro"/>
</dbReference>
<dbReference type="SUPFAM" id="SSF141673">
    <property type="entry name" value="MOSC N-terminal domain-like"/>
    <property type="match status" value="1"/>
</dbReference>
<evidence type="ECO:0000259" key="1">
    <source>
        <dbReference type="PROSITE" id="PS51340"/>
    </source>
</evidence>
<dbReference type="PANTHER" id="PTHR14237:SF19">
    <property type="entry name" value="MITOCHONDRIAL AMIDOXIME REDUCING COMPONENT 1"/>
    <property type="match status" value="1"/>
</dbReference>
<evidence type="ECO:0000313" key="3">
    <source>
        <dbReference type="Proteomes" id="UP000199758"/>
    </source>
</evidence>
<gene>
    <name evidence="2" type="ORF">SAMN04488068_2954</name>
</gene>
<keyword evidence="3" id="KW-1185">Reference proteome</keyword>
<dbReference type="GO" id="GO:0030170">
    <property type="term" value="F:pyridoxal phosphate binding"/>
    <property type="evidence" value="ECO:0007669"/>
    <property type="project" value="InterPro"/>
</dbReference>
<dbReference type="PROSITE" id="PS51340">
    <property type="entry name" value="MOSC"/>
    <property type="match status" value="1"/>
</dbReference>
<dbReference type="AlphaFoldDB" id="A0A1M5R7Z0"/>
<dbReference type="InterPro" id="IPR011037">
    <property type="entry name" value="Pyrv_Knase-like_insert_dom_sf"/>
</dbReference>
<dbReference type="EMBL" id="FQWZ01000007">
    <property type="protein sequence ID" value="SHH22464.1"/>
    <property type="molecule type" value="Genomic_DNA"/>
</dbReference>
<dbReference type="InterPro" id="IPR005302">
    <property type="entry name" value="MoCF_Sase_C"/>
</dbReference>
<dbReference type="RefSeq" id="WP_072898634.1">
    <property type="nucleotide sequence ID" value="NZ_FQWZ01000007.1"/>
</dbReference>
<dbReference type="GO" id="GO:0030151">
    <property type="term" value="F:molybdenum ion binding"/>
    <property type="evidence" value="ECO:0007669"/>
    <property type="project" value="InterPro"/>
</dbReference>
<dbReference type="InterPro" id="IPR005303">
    <property type="entry name" value="MOCOS_middle"/>
</dbReference>
<sequence length="264" mass="29219">MQLTSLLIYPVKSCAPLYPQQADVERRGLAHDRRWLIVDAGARFITGREQPRLVLIRAEPTPQGLLLRAPGMPDLFVMPPQGGERLTVDIWRSRVSAALAPDDAHRWVSRFLRSDCRLVYMDAAAARAVDPDHAQPGDEVSFADAYPLLLIGQASLDALNARLVMPVPMLRFRPNLVIDGAPPHAEDGWRRLRIGAVEFELVKPCVRCGFTTVVPETGAFDPSGEPLRTLAGYRRSTRGVTFGMNVIARSAGRLRIGDPVELLR</sequence>